<protein>
    <submittedName>
        <fullName evidence="1">Uncharacterized protein</fullName>
    </submittedName>
</protein>
<dbReference type="Proteomes" id="UP000281474">
    <property type="component" value="Unassembled WGS sequence"/>
</dbReference>
<dbReference type="AlphaFoldDB" id="A0A3L8Q0S3"/>
<evidence type="ECO:0000313" key="1">
    <source>
        <dbReference type="EMBL" id="RLV61236.1"/>
    </source>
</evidence>
<dbReference type="OrthoDB" id="9050632at2"/>
<accession>A0A3L8Q0S3</accession>
<sequence>MHFKVFKRKIKDTMFGSTTDTAASFQLKDMEDARYGAMYFLANVEIKKNFSLSKDWFGGNVISTEPLDDIKTVSTILLNKTKVGRKITGAVNVLGDAISTVIDKIKGMIQAFFECIIGKVRSVYGVMLYGAEWITEMGVWLAQTFSKSLADVIPGLGYASSALDIYSGIRQAVLKSIDFGTQLYAGRGVELLGGHPSIIANALARHSAVGIAGGVKSIAYGATSIGLEAAADSVGGAGMIVSVVTGILDRITELVDRLVQISVMKYVSNKAKKEWENRGSATSMLNNHKAFSEWFQNTTITTPVVAALVMGSGFVAHSNKFLQLLDENAEIKTQNQFDKGITYIEKLKSLSGKYVREYIDGYGVDFTSLDGVVNARLTELTNGKALLDGTEFTVQPISPSVSAIGAMATGAPHQNSVQA</sequence>
<proteinExistence type="predicted"/>
<evidence type="ECO:0000313" key="2">
    <source>
        <dbReference type="Proteomes" id="UP000281474"/>
    </source>
</evidence>
<name>A0A3L8Q0S3_9GAMM</name>
<reference evidence="1 2" key="1">
    <citation type="submission" date="2018-09" db="EMBL/GenBank/DDBJ databases">
        <title>Phylogeny of the Shewanellaceae, and recommendation for two new genera, Pseudoshewanella and Parashewanella.</title>
        <authorList>
            <person name="Wang G."/>
        </authorList>
    </citation>
    <scope>NUCLEOTIDE SEQUENCE [LARGE SCALE GENOMIC DNA]</scope>
    <source>
        <strain evidence="1 2">C51</strain>
    </source>
</reference>
<comment type="caution">
    <text evidence="1">The sequence shown here is derived from an EMBL/GenBank/DDBJ whole genome shotgun (WGS) entry which is preliminary data.</text>
</comment>
<keyword evidence="2" id="KW-1185">Reference proteome</keyword>
<organism evidence="1 2">
    <name type="scientific">Parashewanella curva</name>
    <dbReference type="NCBI Taxonomy" id="2338552"/>
    <lineage>
        <taxon>Bacteria</taxon>
        <taxon>Pseudomonadati</taxon>
        <taxon>Pseudomonadota</taxon>
        <taxon>Gammaproteobacteria</taxon>
        <taxon>Alteromonadales</taxon>
        <taxon>Shewanellaceae</taxon>
        <taxon>Parashewanella</taxon>
    </lineage>
</organism>
<gene>
    <name evidence="1" type="ORF">D5018_02980</name>
</gene>
<dbReference type="EMBL" id="QZEI01000005">
    <property type="protein sequence ID" value="RLV61236.1"/>
    <property type="molecule type" value="Genomic_DNA"/>
</dbReference>
<dbReference type="RefSeq" id="WP_121837498.1">
    <property type="nucleotide sequence ID" value="NZ_ML014756.1"/>
</dbReference>